<evidence type="ECO:0000256" key="6">
    <source>
        <dbReference type="RuleBase" id="RU366065"/>
    </source>
</evidence>
<evidence type="ECO:0000313" key="7">
    <source>
        <dbReference type="EMBL" id="ODQ65572.1"/>
    </source>
</evidence>
<name>A0A1E3PKT8_9ASCO</name>
<dbReference type="PANTHER" id="PTHR23249:SF16">
    <property type="entry name" value="TRAFFICKING PROTEIN PARTICLE COMPLEX SUBUNIT 1"/>
    <property type="match status" value="1"/>
</dbReference>
<comment type="subcellular location">
    <subcellularLocation>
        <location evidence="6">Endoplasmic reticulum</location>
    </subcellularLocation>
    <subcellularLocation>
        <location evidence="6">Golgi apparatus</location>
        <location evidence="6">cis-Golgi network</location>
    </subcellularLocation>
</comment>
<evidence type="ECO:0000256" key="1">
    <source>
        <dbReference type="ARBA" id="ARBA00022448"/>
    </source>
</evidence>
<evidence type="ECO:0000256" key="2">
    <source>
        <dbReference type="ARBA" id="ARBA00022824"/>
    </source>
</evidence>
<dbReference type="SUPFAM" id="SSF64356">
    <property type="entry name" value="SNARE-like"/>
    <property type="match status" value="1"/>
</dbReference>
<keyword evidence="8" id="KW-1185">Reference proteome</keyword>
<dbReference type="Pfam" id="PF04099">
    <property type="entry name" value="Sybindin"/>
    <property type="match status" value="1"/>
</dbReference>
<dbReference type="InterPro" id="IPR011012">
    <property type="entry name" value="Longin-like_dom_sf"/>
</dbReference>
<dbReference type="GO" id="GO:0005794">
    <property type="term" value="C:Golgi apparatus"/>
    <property type="evidence" value="ECO:0007669"/>
    <property type="project" value="UniProtKB-SubCell"/>
</dbReference>
<organism evidence="7 8">
    <name type="scientific">Nadsonia fulvescens var. elongata DSM 6958</name>
    <dbReference type="NCBI Taxonomy" id="857566"/>
    <lineage>
        <taxon>Eukaryota</taxon>
        <taxon>Fungi</taxon>
        <taxon>Dikarya</taxon>
        <taxon>Ascomycota</taxon>
        <taxon>Saccharomycotina</taxon>
        <taxon>Dipodascomycetes</taxon>
        <taxon>Dipodascales</taxon>
        <taxon>Dipodascales incertae sedis</taxon>
        <taxon>Nadsonia</taxon>
    </lineage>
</organism>
<dbReference type="SMART" id="SM01399">
    <property type="entry name" value="Sybindin"/>
    <property type="match status" value="1"/>
</dbReference>
<comment type="similarity">
    <text evidence="5">Belongs to the TRAPP small subunits family. BET5 subfamily.</text>
</comment>
<dbReference type="Proteomes" id="UP000095009">
    <property type="component" value="Unassembled WGS sequence"/>
</dbReference>
<dbReference type="GO" id="GO:0005783">
    <property type="term" value="C:endoplasmic reticulum"/>
    <property type="evidence" value="ECO:0007669"/>
    <property type="project" value="UniProtKB-SubCell"/>
</dbReference>
<dbReference type="PANTHER" id="PTHR23249">
    <property type="entry name" value="TRAFFICKING PROTEIN PARTICLE COMPLEX SUBUNIT"/>
    <property type="match status" value="1"/>
</dbReference>
<keyword evidence="3 6" id="KW-0931">ER-Golgi transport</keyword>
<sequence length="161" mass="18396">MTIYNLYIFDRHCSCIFHRQWHGDLPEVTASSTTAATRLSPLATNSHEDNVKLVFGSVFSLRNMTQKLTLDGQTNAFVSFQTSKYKLHYYEPLSGIKMVMLTDPQCTNLKQVLQQIYAGLYVEFVVKNPLSPLEYLEGEQIDNEFFVAGLDLFVRGLPVFE</sequence>
<keyword evidence="2 6" id="KW-0256">Endoplasmic reticulum</keyword>
<dbReference type="CDD" id="cd14855">
    <property type="entry name" value="TRAPPC1_MUM2"/>
    <property type="match status" value="1"/>
</dbReference>
<dbReference type="STRING" id="857566.A0A1E3PKT8"/>
<dbReference type="InterPro" id="IPR007233">
    <property type="entry name" value="TRAPPC"/>
</dbReference>
<dbReference type="GO" id="GO:0006888">
    <property type="term" value="P:endoplasmic reticulum to Golgi vesicle-mediated transport"/>
    <property type="evidence" value="ECO:0007669"/>
    <property type="project" value="UniProtKB-UniRule"/>
</dbReference>
<dbReference type="OrthoDB" id="3364529at2759"/>
<protein>
    <recommendedName>
        <fullName evidence="6">Trafficking protein particle complex subunit</fullName>
    </recommendedName>
</protein>
<dbReference type="AlphaFoldDB" id="A0A1E3PKT8"/>
<proteinExistence type="inferred from homology"/>
<reference evidence="7 8" key="1">
    <citation type="journal article" date="2016" name="Proc. Natl. Acad. Sci. U.S.A.">
        <title>Comparative genomics of biotechnologically important yeasts.</title>
        <authorList>
            <person name="Riley R."/>
            <person name="Haridas S."/>
            <person name="Wolfe K.H."/>
            <person name="Lopes M.R."/>
            <person name="Hittinger C.T."/>
            <person name="Goeker M."/>
            <person name="Salamov A.A."/>
            <person name="Wisecaver J.H."/>
            <person name="Long T.M."/>
            <person name="Calvey C.H."/>
            <person name="Aerts A.L."/>
            <person name="Barry K.W."/>
            <person name="Choi C."/>
            <person name="Clum A."/>
            <person name="Coughlan A.Y."/>
            <person name="Deshpande S."/>
            <person name="Douglass A.P."/>
            <person name="Hanson S.J."/>
            <person name="Klenk H.-P."/>
            <person name="LaButti K.M."/>
            <person name="Lapidus A."/>
            <person name="Lindquist E.A."/>
            <person name="Lipzen A.M."/>
            <person name="Meier-Kolthoff J.P."/>
            <person name="Ohm R.A."/>
            <person name="Otillar R.P."/>
            <person name="Pangilinan J.L."/>
            <person name="Peng Y."/>
            <person name="Rokas A."/>
            <person name="Rosa C.A."/>
            <person name="Scheuner C."/>
            <person name="Sibirny A.A."/>
            <person name="Slot J.C."/>
            <person name="Stielow J.B."/>
            <person name="Sun H."/>
            <person name="Kurtzman C.P."/>
            <person name="Blackwell M."/>
            <person name="Grigoriev I.V."/>
            <person name="Jeffries T.W."/>
        </authorList>
    </citation>
    <scope>NUCLEOTIDE SEQUENCE [LARGE SCALE GENOMIC DNA]</scope>
    <source>
        <strain evidence="7 8">DSM 6958</strain>
    </source>
</reference>
<evidence type="ECO:0000256" key="3">
    <source>
        <dbReference type="ARBA" id="ARBA00022892"/>
    </source>
</evidence>
<gene>
    <name evidence="7" type="ORF">NADFUDRAFT_50856</name>
</gene>
<evidence type="ECO:0000256" key="5">
    <source>
        <dbReference type="ARBA" id="ARBA00038167"/>
    </source>
</evidence>
<evidence type="ECO:0000313" key="8">
    <source>
        <dbReference type="Proteomes" id="UP000095009"/>
    </source>
</evidence>
<dbReference type="GO" id="GO:0030008">
    <property type="term" value="C:TRAPP complex"/>
    <property type="evidence" value="ECO:0007669"/>
    <property type="project" value="UniProtKB-UniRule"/>
</dbReference>
<dbReference type="EMBL" id="KV454409">
    <property type="protein sequence ID" value="ODQ65572.1"/>
    <property type="molecule type" value="Genomic_DNA"/>
</dbReference>
<dbReference type="Gene3D" id="3.30.450.70">
    <property type="match status" value="1"/>
</dbReference>
<evidence type="ECO:0000256" key="4">
    <source>
        <dbReference type="ARBA" id="ARBA00023034"/>
    </source>
</evidence>
<keyword evidence="4 6" id="KW-0333">Golgi apparatus</keyword>
<keyword evidence="1 6" id="KW-0813">Transport</keyword>
<accession>A0A1E3PKT8</accession>
<comment type="subunit">
    <text evidence="6">Part of the multisubunit transport protein particle (TRAPP) complex.</text>
</comment>